<sequence>MSPNQGKTFRWNGGVDSVRPPTRE</sequence>
<protein>
    <submittedName>
        <fullName evidence="2">Uncharacterized protein</fullName>
    </submittedName>
</protein>
<reference evidence="2" key="2">
    <citation type="journal article" date="2015" name="Fish Shellfish Immunol.">
        <title>Early steps in the European eel (Anguilla anguilla)-Vibrio vulnificus interaction in the gills: Role of the RtxA13 toxin.</title>
        <authorList>
            <person name="Callol A."/>
            <person name="Pajuelo D."/>
            <person name="Ebbesson L."/>
            <person name="Teles M."/>
            <person name="MacKenzie S."/>
            <person name="Amaro C."/>
        </authorList>
    </citation>
    <scope>NUCLEOTIDE SEQUENCE</scope>
</reference>
<accession>A0A0E9VQG8</accession>
<reference evidence="2" key="1">
    <citation type="submission" date="2014-11" db="EMBL/GenBank/DDBJ databases">
        <authorList>
            <person name="Amaro Gonzalez C."/>
        </authorList>
    </citation>
    <scope>NUCLEOTIDE SEQUENCE</scope>
</reference>
<dbReference type="AlphaFoldDB" id="A0A0E9VQG8"/>
<dbReference type="EMBL" id="GBXM01028265">
    <property type="protein sequence ID" value="JAH80312.1"/>
    <property type="molecule type" value="Transcribed_RNA"/>
</dbReference>
<name>A0A0E9VQG8_ANGAN</name>
<proteinExistence type="predicted"/>
<organism evidence="2">
    <name type="scientific">Anguilla anguilla</name>
    <name type="common">European freshwater eel</name>
    <name type="synonym">Muraena anguilla</name>
    <dbReference type="NCBI Taxonomy" id="7936"/>
    <lineage>
        <taxon>Eukaryota</taxon>
        <taxon>Metazoa</taxon>
        <taxon>Chordata</taxon>
        <taxon>Craniata</taxon>
        <taxon>Vertebrata</taxon>
        <taxon>Euteleostomi</taxon>
        <taxon>Actinopterygii</taxon>
        <taxon>Neopterygii</taxon>
        <taxon>Teleostei</taxon>
        <taxon>Anguilliformes</taxon>
        <taxon>Anguillidae</taxon>
        <taxon>Anguilla</taxon>
    </lineage>
</organism>
<feature type="region of interest" description="Disordered" evidence="1">
    <location>
        <begin position="1"/>
        <end position="24"/>
    </location>
</feature>
<evidence type="ECO:0000256" key="1">
    <source>
        <dbReference type="SAM" id="MobiDB-lite"/>
    </source>
</evidence>
<evidence type="ECO:0000313" key="2">
    <source>
        <dbReference type="EMBL" id="JAH80312.1"/>
    </source>
</evidence>